<evidence type="ECO:0000256" key="2">
    <source>
        <dbReference type="SAM" id="MobiDB-lite"/>
    </source>
</evidence>
<evidence type="ECO:0000313" key="3">
    <source>
        <dbReference type="EMBL" id="PSB28429.1"/>
    </source>
</evidence>
<evidence type="ECO:0000313" key="4">
    <source>
        <dbReference type="Proteomes" id="UP000239576"/>
    </source>
</evidence>
<evidence type="ECO:0000256" key="1">
    <source>
        <dbReference type="SAM" id="Coils"/>
    </source>
</evidence>
<feature type="compositionally biased region" description="Basic residues" evidence="2">
    <location>
        <begin position="15"/>
        <end position="33"/>
    </location>
</feature>
<gene>
    <name evidence="3" type="ORF">C7B82_13190</name>
</gene>
<dbReference type="EMBL" id="PVWK01000079">
    <property type="protein sequence ID" value="PSB28429.1"/>
    <property type="molecule type" value="Genomic_DNA"/>
</dbReference>
<name>A0A2T1E6R3_9CYAN</name>
<dbReference type="RefSeq" id="WP_106256757.1">
    <property type="nucleotide sequence ID" value="NZ_CAWNSW010000001.1"/>
</dbReference>
<feature type="region of interest" description="Disordered" evidence="2">
    <location>
        <begin position="1"/>
        <end position="34"/>
    </location>
</feature>
<reference evidence="4" key="1">
    <citation type="submission" date="2018-02" db="EMBL/GenBank/DDBJ databases">
        <authorList>
            <person name="Moore K."/>
            <person name="Momper L."/>
        </authorList>
    </citation>
    <scope>NUCLEOTIDE SEQUENCE [LARGE SCALE GENOMIC DNA]</scope>
    <source>
        <strain evidence="4">ULC18</strain>
    </source>
</reference>
<dbReference type="AlphaFoldDB" id="A0A2T1E6R3"/>
<keyword evidence="4" id="KW-1185">Reference proteome</keyword>
<accession>A0A2T1E6R3</accession>
<proteinExistence type="predicted"/>
<dbReference type="OrthoDB" id="425201at2"/>
<keyword evidence="1" id="KW-0175">Coiled coil</keyword>
<sequence length="128" mass="14849">MHALKPSYLPPQPPKRSRTVPRTKAKSRQHPHRPLAIEATVRLSVNVVLSTVAISALTQLLPYRSSQIDRLQELQAALKSMDERVQQVKSNFEQYFDPYRTEANMQAQSHRIGAQQRRIVWREPANRR</sequence>
<protein>
    <submittedName>
        <fullName evidence="3">Uncharacterized protein</fullName>
    </submittedName>
</protein>
<dbReference type="Proteomes" id="UP000239576">
    <property type="component" value="Unassembled WGS sequence"/>
</dbReference>
<comment type="caution">
    <text evidence="3">The sequence shown here is derived from an EMBL/GenBank/DDBJ whole genome shotgun (WGS) entry which is preliminary data.</text>
</comment>
<organism evidence="3 4">
    <name type="scientific">Stenomitos frigidus ULC18</name>
    <dbReference type="NCBI Taxonomy" id="2107698"/>
    <lineage>
        <taxon>Bacteria</taxon>
        <taxon>Bacillati</taxon>
        <taxon>Cyanobacteriota</taxon>
        <taxon>Cyanophyceae</taxon>
        <taxon>Leptolyngbyales</taxon>
        <taxon>Leptolyngbyaceae</taxon>
        <taxon>Stenomitos</taxon>
    </lineage>
</organism>
<feature type="coiled-coil region" evidence="1">
    <location>
        <begin position="64"/>
        <end position="91"/>
    </location>
</feature>
<reference evidence="3 4" key="2">
    <citation type="submission" date="2018-03" db="EMBL/GenBank/DDBJ databases">
        <title>The ancient ancestry and fast evolution of plastids.</title>
        <authorList>
            <person name="Moore K.R."/>
            <person name="Magnabosco C."/>
            <person name="Momper L."/>
            <person name="Gold D.A."/>
            <person name="Bosak T."/>
            <person name="Fournier G.P."/>
        </authorList>
    </citation>
    <scope>NUCLEOTIDE SEQUENCE [LARGE SCALE GENOMIC DNA]</scope>
    <source>
        <strain evidence="3 4">ULC18</strain>
    </source>
</reference>